<reference evidence="2" key="1">
    <citation type="submission" date="2021-03" db="EMBL/GenBank/DDBJ databases">
        <title>Draft genome sequence of rust myrtle Austropuccinia psidii MF-1, a brazilian biotype.</title>
        <authorList>
            <person name="Quecine M.C."/>
            <person name="Pachon D.M.R."/>
            <person name="Bonatelli M.L."/>
            <person name="Correr F.H."/>
            <person name="Franceschini L.M."/>
            <person name="Leite T.F."/>
            <person name="Margarido G.R.A."/>
            <person name="Almeida C.A."/>
            <person name="Ferrarezi J.A."/>
            <person name="Labate C.A."/>
        </authorList>
    </citation>
    <scope>NUCLEOTIDE SEQUENCE</scope>
    <source>
        <strain evidence="2">MF-1</strain>
    </source>
</reference>
<feature type="compositionally biased region" description="Polar residues" evidence="1">
    <location>
        <begin position="1"/>
        <end position="13"/>
    </location>
</feature>
<evidence type="ECO:0000313" key="3">
    <source>
        <dbReference type="Proteomes" id="UP000765509"/>
    </source>
</evidence>
<organism evidence="2 3">
    <name type="scientific">Austropuccinia psidii MF-1</name>
    <dbReference type="NCBI Taxonomy" id="1389203"/>
    <lineage>
        <taxon>Eukaryota</taxon>
        <taxon>Fungi</taxon>
        <taxon>Dikarya</taxon>
        <taxon>Basidiomycota</taxon>
        <taxon>Pucciniomycotina</taxon>
        <taxon>Pucciniomycetes</taxon>
        <taxon>Pucciniales</taxon>
        <taxon>Sphaerophragmiaceae</taxon>
        <taxon>Austropuccinia</taxon>
    </lineage>
</organism>
<name>A0A9Q3DW80_9BASI</name>
<evidence type="ECO:0000256" key="1">
    <source>
        <dbReference type="SAM" id="MobiDB-lite"/>
    </source>
</evidence>
<gene>
    <name evidence="2" type="ORF">O181_047516</name>
</gene>
<sequence length="113" mass="13796">MPSSQKLQPLTGTSKRREDRFPLPFPASQVFQRRENWPFRATREDPQVVNEVQYVVARIYRRVDRNSRYVIMYANERMIPGTVSEWMDSKFFWYEYEMINNLQRTFDDFGRDN</sequence>
<protein>
    <submittedName>
        <fullName evidence="2">Uncharacterized protein</fullName>
    </submittedName>
</protein>
<feature type="region of interest" description="Disordered" evidence="1">
    <location>
        <begin position="1"/>
        <end position="21"/>
    </location>
</feature>
<dbReference type="AlphaFoldDB" id="A0A9Q3DW80"/>
<proteinExistence type="predicted"/>
<comment type="caution">
    <text evidence="2">The sequence shown here is derived from an EMBL/GenBank/DDBJ whole genome shotgun (WGS) entry which is preliminary data.</text>
</comment>
<accession>A0A9Q3DW80</accession>
<evidence type="ECO:0000313" key="2">
    <source>
        <dbReference type="EMBL" id="MBW0507801.1"/>
    </source>
</evidence>
<keyword evidence="3" id="KW-1185">Reference proteome</keyword>
<dbReference type="EMBL" id="AVOT02019916">
    <property type="protein sequence ID" value="MBW0507801.1"/>
    <property type="molecule type" value="Genomic_DNA"/>
</dbReference>
<dbReference type="Proteomes" id="UP000765509">
    <property type="component" value="Unassembled WGS sequence"/>
</dbReference>